<dbReference type="InterPro" id="IPR000432">
    <property type="entry name" value="DNA_mismatch_repair_MutS_C"/>
</dbReference>
<keyword evidence="2" id="KW-0067">ATP-binding</keyword>
<dbReference type="SMART" id="SM00534">
    <property type="entry name" value="MUTSac"/>
    <property type="match status" value="1"/>
</dbReference>
<gene>
    <name evidence="6" type="ORF">OCK74_20780</name>
</gene>
<dbReference type="Pfam" id="PF00488">
    <property type="entry name" value="MutS_V"/>
    <property type="match status" value="1"/>
</dbReference>
<dbReference type="SUPFAM" id="SSF52540">
    <property type="entry name" value="P-loop containing nucleoside triphosphate hydrolases"/>
    <property type="match status" value="1"/>
</dbReference>
<evidence type="ECO:0000256" key="4">
    <source>
        <dbReference type="SAM" id="Phobius"/>
    </source>
</evidence>
<dbReference type="PANTHER" id="PTHR11361">
    <property type="entry name" value="DNA MISMATCH REPAIR PROTEIN MUTS FAMILY MEMBER"/>
    <property type="match status" value="1"/>
</dbReference>
<reference evidence="6" key="2">
    <citation type="submission" date="2023-04" db="EMBL/GenBank/DDBJ databases">
        <title>Paracnuella aquatica gen. nov., sp. nov., a member of the family Chitinophagaceae isolated from a hot spring.</title>
        <authorList>
            <person name="Wang C."/>
        </authorList>
    </citation>
    <scope>NUCLEOTIDE SEQUENCE</scope>
    <source>
        <strain evidence="6">LB-8</strain>
    </source>
</reference>
<dbReference type="Gene3D" id="3.40.50.300">
    <property type="entry name" value="P-loop containing nucleotide triphosphate hydrolases"/>
    <property type="match status" value="1"/>
</dbReference>
<evidence type="ECO:0000259" key="5">
    <source>
        <dbReference type="SMART" id="SM00534"/>
    </source>
</evidence>
<feature type="transmembrane region" description="Helical" evidence="4">
    <location>
        <begin position="31"/>
        <end position="53"/>
    </location>
</feature>
<comment type="caution">
    <text evidence="6">The sequence shown here is derived from an EMBL/GenBank/DDBJ whole genome shotgun (WGS) entry which is preliminary data.</text>
</comment>
<dbReference type="Proteomes" id="UP001155483">
    <property type="component" value="Unassembled WGS sequence"/>
</dbReference>
<evidence type="ECO:0000313" key="6">
    <source>
        <dbReference type="EMBL" id="MCU7551569.1"/>
    </source>
</evidence>
<keyword evidence="7" id="KW-1185">Reference proteome</keyword>
<dbReference type="InterPro" id="IPR027417">
    <property type="entry name" value="P-loop_NTPase"/>
</dbReference>
<dbReference type="EMBL" id="JAOTIF010000021">
    <property type="protein sequence ID" value="MCU7551569.1"/>
    <property type="molecule type" value="Genomic_DNA"/>
</dbReference>
<dbReference type="AlphaFoldDB" id="A0A9X2XXW2"/>
<keyword evidence="4" id="KW-0472">Membrane</keyword>
<organism evidence="6 7">
    <name type="scientific">Paraflavisolibacter caeni</name>
    <dbReference type="NCBI Taxonomy" id="2982496"/>
    <lineage>
        <taxon>Bacteria</taxon>
        <taxon>Pseudomonadati</taxon>
        <taxon>Bacteroidota</taxon>
        <taxon>Chitinophagia</taxon>
        <taxon>Chitinophagales</taxon>
        <taxon>Chitinophagaceae</taxon>
        <taxon>Paraflavisolibacter</taxon>
    </lineage>
</organism>
<dbReference type="GO" id="GO:0030983">
    <property type="term" value="F:mismatched DNA binding"/>
    <property type="evidence" value="ECO:0007669"/>
    <property type="project" value="InterPro"/>
</dbReference>
<dbReference type="GO" id="GO:0005524">
    <property type="term" value="F:ATP binding"/>
    <property type="evidence" value="ECO:0007669"/>
    <property type="project" value="UniProtKB-KW"/>
</dbReference>
<feature type="transmembrane region" description="Helical" evidence="4">
    <location>
        <begin position="218"/>
        <end position="251"/>
    </location>
</feature>
<dbReference type="SUPFAM" id="SSF48334">
    <property type="entry name" value="DNA repair protein MutS, domain III"/>
    <property type="match status" value="1"/>
</dbReference>
<keyword evidence="4" id="KW-0812">Transmembrane</keyword>
<feature type="domain" description="DNA mismatch repair proteins mutS family" evidence="5">
    <location>
        <begin position="422"/>
        <end position="599"/>
    </location>
</feature>
<dbReference type="RefSeq" id="WP_279299005.1">
    <property type="nucleotide sequence ID" value="NZ_JAOTIF010000021.1"/>
</dbReference>
<dbReference type="GO" id="GO:0140664">
    <property type="term" value="F:ATP-dependent DNA damage sensor activity"/>
    <property type="evidence" value="ECO:0007669"/>
    <property type="project" value="InterPro"/>
</dbReference>
<evidence type="ECO:0000256" key="2">
    <source>
        <dbReference type="ARBA" id="ARBA00022840"/>
    </source>
</evidence>
<keyword evidence="4" id="KW-1133">Transmembrane helix</keyword>
<dbReference type="InterPro" id="IPR036187">
    <property type="entry name" value="DNA_mismatch_repair_MutS_sf"/>
</dbReference>
<dbReference type="Gene3D" id="1.10.1420.10">
    <property type="match status" value="1"/>
</dbReference>
<dbReference type="GO" id="GO:0006298">
    <property type="term" value="P:mismatch repair"/>
    <property type="evidence" value="ECO:0007669"/>
    <property type="project" value="InterPro"/>
</dbReference>
<sequence length="599" mass="68641">MIQTISAETIYREQLHDLNSKLATYKKKQNLFGWLRLSLFIISAVIAFSLFTFSITGGVVSIVLTIISFIILVSVDADNNKEIINTRNLILINEEELLILKDEYSNRYDGSSYAPSVHDYANDLDIFGPSSVFQYINRCSSEQGRALLANNFLIPLDKKEILERHEAIKELAPMHQWRHQLASYLLKTPVTVKSQERIESWIDDPDEMFIHKAWDWIVPVYSIISVSIGLATIFGFISITVFSLFFILFFLVSGNFSRKASKTYSLLNGVAKEIDTIQEIVAWAENKEFKASLLLQLQQSVKSNEKTASFQIKQLKDILNRFDIRLNWLAFIFLNSFLLWDVRQVRALNSWKHKNRYKVRGWFYFIGQFEVLHSLATLFFNNPQWSWPLFENYFQLKGKAIGHPLIPVSKRVTSDFSLKGSPKIAIITGSNMAGKSTFLRSLGVNVLLAQMGAPVCCESFCLSQMRLLSSMRIEDNLAESTSTFYAELKKLKTIVDAVNRHEPVFILLDEILRGTNSLDRHQGSKALIRQMIRKRGVAVLATHDVELAKMEELFTDGIENYHFDVQVKGEELYFDYLLKKGVCTNLNATILMKKIGIEL</sequence>
<dbReference type="PANTHER" id="PTHR11361:SF99">
    <property type="entry name" value="DNA MISMATCH REPAIR PROTEIN"/>
    <property type="match status" value="1"/>
</dbReference>
<feature type="transmembrane region" description="Helical" evidence="4">
    <location>
        <begin position="59"/>
        <end position="77"/>
    </location>
</feature>
<evidence type="ECO:0000256" key="3">
    <source>
        <dbReference type="ARBA" id="ARBA00023125"/>
    </source>
</evidence>
<accession>A0A9X2XXW2</accession>
<dbReference type="GO" id="GO:0005829">
    <property type="term" value="C:cytosol"/>
    <property type="evidence" value="ECO:0007669"/>
    <property type="project" value="TreeGrafter"/>
</dbReference>
<reference evidence="6" key="1">
    <citation type="submission" date="2022-09" db="EMBL/GenBank/DDBJ databases">
        <authorList>
            <person name="Yuan C."/>
            <person name="Ke Z."/>
        </authorList>
    </citation>
    <scope>NUCLEOTIDE SEQUENCE</scope>
    <source>
        <strain evidence="6">LB-8</strain>
    </source>
</reference>
<name>A0A9X2XXW2_9BACT</name>
<dbReference type="InterPro" id="IPR045076">
    <property type="entry name" value="MutS"/>
</dbReference>
<keyword evidence="3" id="KW-0238">DNA-binding</keyword>
<evidence type="ECO:0000256" key="1">
    <source>
        <dbReference type="ARBA" id="ARBA00022741"/>
    </source>
</evidence>
<protein>
    <recommendedName>
        <fullName evidence="5">DNA mismatch repair proteins mutS family domain-containing protein</fullName>
    </recommendedName>
</protein>
<keyword evidence="1" id="KW-0547">Nucleotide-binding</keyword>
<proteinExistence type="predicted"/>
<evidence type="ECO:0000313" key="7">
    <source>
        <dbReference type="Proteomes" id="UP001155483"/>
    </source>
</evidence>